<protein>
    <submittedName>
        <fullName evidence="2">Uncharacterized protein</fullName>
    </submittedName>
</protein>
<reference evidence="2" key="2">
    <citation type="submission" date="2021-12" db="EMBL/GenBank/DDBJ databases">
        <title>Resequencing data analysis of finger millet.</title>
        <authorList>
            <person name="Hatakeyama M."/>
            <person name="Aluri S."/>
            <person name="Balachadran M.T."/>
            <person name="Sivarajan S.R."/>
            <person name="Poveda L."/>
            <person name="Shimizu-Inatsugi R."/>
            <person name="Schlapbach R."/>
            <person name="Sreeman S.M."/>
            <person name="Shimizu K.K."/>
        </authorList>
    </citation>
    <scope>NUCLEOTIDE SEQUENCE</scope>
</reference>
<evidence type="ECO:0000313" key="2">
    <source>
        <dbReference type="EMBL" id="GJN23006.1"/>
    </source>
</evidence>
<evidence type="ECO:0000313" key="3">
    <source>
        <dbReference type="Proteomes" id="UP001054889"/>
    </source>
</evidence>
<sequence>MQERSVQAFGATIEFTVLPSRNRAASAMRSSKFVAAVLILVFLVAGGGAAARPVVREGGSDVALDRAVAAEFTGTDSSAQPSNCTYGNNIGGQCPPSVGH</sequence>
<feature type="region of interest" description="Disordered" evidence="1">
    <location>
        <begin position="81"/>
        <end position="100"/>
    </location>
</feature>
<evidence type="ECO:0000256" key="1">
    <source>
        <dbReference type="SAM" id="MobiDB-lite"/>
    </source>
</evidence>
<dbReference type="EMBL" id="BQKI01000076">
    <property type="protein sequence ID" value="GJN23006.1"/>
    <property type="molecule type" value="Genomic_DNA"/>
</dbReference>
<gene>
    <name evidence="2" type="primary">gb10620</name>
    <name evidence="2" type="ORF">PR202_gb10620</name>
</gene>
<reference evidence="2" key="1">
    <citation type="journal article" date="2018" name="DNA Res.">
        <title>Multiple hybrid de novo genome assembly of finger millet, an orphan allotetraploid crop.</title>
        <authorList>
            <person name="Hatakeyama M."/>
            <person name="Aluri S."/>
            <person name="Balachadran M.T."/>
            <person name="Sivarajan S.R."/>
            <person name="Patrignani A."/>
            <person name="Gruter S."/>
            <person name="Poveda L."/>
            <person name="Shimizu-Inatsugi R."/>
            <person name="Baeten J."/>
            <person name="Francoijs K.J."/>
            <person name="Nataraja K.N."/>
            <person name="Reddy Y.A.N."/>
            <person name="Phadnis S."/>
            <person name="Ravikumar R.L."/>
            <person name="Schlapbach R."/>
            <person name="Sreeman S.M."/>
            <person name="Shimizu K.K."/>
        </authorList>
    </citation>
    <scope>NUCLEOTIDE SEQUENCE</scope>
</reference>
<keyword evidence="3" id="KW-1185">Reference proteome</keyword>
<name>A0AAV5EK88_ELECO</name>
<dbReference type="AlphaFoldDB" id="A0AAV5EK88"/>
<comment type="caution">
    <text evidence="2">The sequence shown here is derived from an EMBL/GenBank/DDBJ whole genome shotgun (WGS) entry which is preliminary data.</text>
</comment>
<organism evidence="2 3">
    <name type="scientific">Eleusine coracana subsp. coracana</name>
    <dbReference type="NCBI Taxonomy" id="191504"/>
    <lineage>
        <taxon>Eukaryota</taxon>
        <taxon>Viridiplantae</taxon>
        <taxon>Streptophyta</taxon>
        <taxon>Embryophyta</taxon>
        <taxon>Tracheophyta</taxon>
        <taxon>Spermatophyta</taxon>
        <taxon>Magnoliopsida</taxon>
        <taxon>Liliopsida</taxon>
        <taxon>Poales</taxon>
        <taxon>Poaceae</taxon>
        <taxon>PACMAD clade</taxon>
        <taxon>Chloridoideae</taxon>
        <taxon>Cynodonteae</taxon>
        <taxon>Eleusininae</taxon>
        <taxon>Eleusine</taxon>
    </lineage>
</organism>
<proteinExistence type="predicted"/>
<dbReference type="Proteomes" id="UP001054889">
    <property type="component" value="Unassembled WGS sequence"/>
</dbReference>
<accession>A0AAV5EK88</accession>